<accession>A0A0E9QWY2</accession>
<organism evidence="1">
    <name type="scientific">Anguilla anguilla</name>
    <name type="common">European freshwater eel</name>
    <name type="synonym">Muraena anguilla</name>
    <dbReference type="NCBI Taxonomy" id="7936"/>
    <lineage>
        <taxon>Eukaryota</taxon>
        <taxon>Metazoa</taxon>
        <taxon>Chordata</taxon>
        <taxon>Craniata</taxon>
        <taxon>Vertebrata</taxon>
        <taxon>Euteleostomi</taxon>
        <taxon>Actinopterygii</taxon>
        <taxon>Neopterygii</taxon>
        <taxon>Teleostei</taxon>
        <taxon>Anguilliformes</taxon>
        <taxon>Anguillidae</taxon>
        <taxon>Anguilla</taxon>
    </lineage>
</organism>
<sequence>MFSDCCLLACRLCDRQSALFLSSM</sequence>
<protein>
    <submittedName>
        <fullName evidence="1">Uncharacterized protein</fullName>
    </submittedName>
</protein>
<proteinExistence type="predicted"/>
<reference evidence="1" key="2">
    <citation type="journal article" date="2015" name="Fish Shellfish Immunol.">
        <title>Early steps in the European eel (Anguilla anguilla)-Vibrio vulnificus interaction in the gills: Role of the RtxA13 toxin.</title>
        <authorList>
            <person name="Callol A."/>
            <person name="Pajuelo D."/>
            <person name="Ebbesson L."/>
            <person name="Teles M."/>
            <person name="MacKenzie S."/>
            <person name="Amaro C."/>
        </authorList>
    </citation>
    <scope>NUCLEOTIDE SEQUENCE</scope>
</reference>
<dbReference type="EMBL" id="GBXM01087949">
    <property type="protein sequence ID" value="JAH20628.1"/>
    <property type="molecule type" value="Transcribed_RNA"/>
</dbReference>
<dbReference type="AlphaFoldDB" id="A0A0E9QWY2"/>
<name>A0A0E9QWY2_ANGAN</name>
<reference evidence="1" key="1">
    <citation type="submission" date="2014-11" db="EMBL/GenBank/DDBJ databases">
        <authorList>
            <person name="Amaro Gonzalez C."/>
        </authorList>
    </citation>
    <scope>NUCLEOTIDE SEQUENCE</scope>
</reference>
<evidence type="ECO:0000313" key="1">
    <source>
        <dbReference type="EMBL" id="JAH20628.1"/>
    </source>
</evidence>